<feature type="transmembrane region" description="Helical" evidence="10">
    <location>
        <begin position="449"/>
        <end position="472"/>
    </location>
</feature>
<comment type="function">
    <text evidence="10">Protein O-mannosyltransferase that catalyzes the transfer of a single mannose residue from a polyprenol phospho-mannosyl lipidic donor to the hydroxyl group of selected serine and threonine residues in acceptor proteins.</text>
</comment>
<dbReference type="GO" id="GO:0005886">
    <property type="term" value="C:plasma membrane"/>
    <property type="evidence" value="ECO:0007669"/>
    <property type="project" value="UniProtKB-SubCell"/>
</dbReference>
<evidence type="ECO:0000313" key="13">
    <source>
        <dbReference type="EMBL" id="MTB72034.1"/>
    </source>
</evidence>
<feature type="transmembrane region" description="Helical" evidence="10">
    <location>
        <begin position="27"/>
        <end position="45"/>
    </location>
</feature>
<feature type="transmembrane region" description="Helical" evidence="10">
    <location>
        <begin position="402"/>
        <end position="420"/>
    </location>
</feature>
<evidence type="ECO:0000256" key="3">
    <source>
        <dbReference type="ARBA" id="ARBA00007222"/>
    </source>
</evidence>
<feature type="transmembrane region" description="Helical" evidence="10">
    <location>
        <begin position="427"/>
        <end position="443"/>
    </location>
</feature>
<dbReference type="RefSeq" id="WP_154593305.1">
    <property type="nucleotide sequence ID" value="NZ_CP171001.1"/>
</dbReference>
<gene>
    <name evidence="13" type="ORF">GGG17_08635</name>
</gene>
<feature type="transmembrane region" description="Helical" evidence="10">
    <location>
        <begin position="484"/>
        <end position="507"/>
    </location>
</feature>
<evidence type="ECO:0000256" key="9">
    <source>
        <dbReference type="ARBA" id="ARBA00093617"/>
    </source>
</evidence>
<comment type="similarity">
    <text evidence="3 10">Belongs to the glycosyltransferase 39 family.</text>
</comment>
<evidence type="ECO:0000256" key="8">
    <source>
        <dbReference type="ARBA" id="ARBA00023136"/>
    </source>
</evidence>
<dbReference type="InterPro" id="IPR027005">
    <property type="entry name" value="PMT-like"/>
</dbReference>
<dbReference type="PANTHER" id="PTHR10050:SF46">
    <property type="entry name" value="PROTEIN O-MANNOSYL-TRANSFERASE 2"/>
    <property type="match status" value="1"/>
</dbReference>
<evidence type="ECO:0000256" key="1">
    <source>
        <dbReference type="ARBA" id="ARBA00004127"/>
    </source>
</evidence>
<accession>A0A6I3I791</accession>
<dbReference type="InterPro" id="IPR032421">
    <property type="entry name" value="PMT_4TMC"/>
</dbReference>
<comment type="pathway">
    <text evidence="2 10">Protein modification; protein glycosylation.</text>
</comment>
<reference evidence="13 14" key="1">
    <citation type="submission" date="2019-11" db="EMBL/GenBank/DDBJ databases">
        <title>Whole genome sequencing identifies a novel species of the genus Arsenicicoccus isolated from human blood.</title>
        <authorList>
            <person name="Jeong J.H."/>
            <person name="Kweon O.J."/>
            <person name="Kim H.R."/>
            <person name="Kim T.-H."/>
            <person name="Ha S.-M."/>
            <person name="Lee M.-K."/>
        </authorList>
    </citation>
    <scope>NUCLEOTIDE SEQUENCE [LARGE SCALE GENOMIC DNA]</scope>
    <source>
        <strain evidence="13 14">MKL-02</strain>
    </source>
</reference>
<dbReference type="InterPro" id="IPR003342">
    <property type="entry name" value="ArnT-like_N"/>
</dbReference>
<evidence type="ECO:0000256" key="4">
    <source>
        <dbReference type="ARBA" id="ARBA00022676"/>
    </source>
</evidence>
<comment type="subcellular location">
    <subcellularLocation>
        <location evidence="10">Cell membrane</location>
    </subcellularLocation>
    <subcellularLocation>
        <location evidence="1">Endomembrane system</location>
        <topology evidence="1">Multi-pass membrane protein</topology>
    </subcellularLocation>
</comment>
<dbReference type="GO" id="GO:0012505">
    <property type="term" value="C:endomembrane system"/>
    <property type="evidence" value="ECO:0007669"/>
    <property type="project" value="UniProtKB-SubCell"/>
</dbReference>
<feature type="domain" description="ArnT-like N-terminal" evidence="11">
    <location>
        <begin position="95"/>
        <end position="213"/>
    </location>
</feature>
<dbReference type="Pfam" id="PF02366">
    <property type="entry name" value="PMT"/>
    <property type="match status" value="1"/>
</dbReference>
<evidence type="ECO:0000259" key="11">
    <source>
        <dbReference type="Pfam" id="PF02366"/>
    </source>
</evidence>
<keyword evidence="4 10" id="KW-0328">Glycosyltransferase</keyword>
<feature type="transmembrane region" description="Helical" evidence="10">
    <location>
        <begin position="126"/>
        <end position="147"/>
    </location>
</feature>
<keyword evidence="8 10" id="KW-0472">Membrane</keyword>
<dbReference type="PANTHER" id="PTHR10050">
    <property type="entry name" value="DOLICHYL-PHOSPHATE-MANNOSE--PROTEIN MANNOSYLTRANSFERASE"/>
    <property type="match status" value="1"/>
</dbReference>
<dbReference type="Pfam" id="PF16192">
    <property type="entry name" value="PMT_4TMC"/>
    <property type="match status" value="1"/>
</dbReference>
<keyword evidence="14" id="KW-1185">Reference proteome</keyword>
<proteinExistence type="inferred from homology"/>
<feature type="domain" description="Protein O-mannosyl-transferase C-terminal four TM" evidence="12">
    <location>
        <begin position="335"/>
        <end position="526"/>
    </location>
</feature>
<dbReference type="EMBL" id="WLVL01000028">
    <property type="protein sequence ID" value="MTB72034.1"/>
    <property type="molecule type" value="Genomic_DNA"/>
</dbReference>
<feature type="transmembrane region" description="Helical" evidence="10">
    <location>
        <begin position="178"/>
        <end position="196"/>
    </location>
</feature>
<feature type="transmembrane region" description="Helical" evidence="10">
    <location>
        <begin position="226"/>
        <end position="244"/>
    </location>
</feature>
<evidence type="ECO:0000256" key="7">
    <source>
        <dbReference type="ARBA" id="ARBA00022989"/>
    </source>
</evidence>
<keyword evidence="10" id="KW-1003">Cell membrane</keyword>
<dbReference type="UniPathway" id="UPA00378"/>
<keyword evidence="5 10" id="KW-0808">Transferase</keyword>
<feature type="transmembrane region" description="Helical" evidence="10">
    <location>
        <begin position="279"/>
        <end position="302"/>
    </location>
</feature>
<dbReference type="AlphaFoldDB" id="A0A6I3I791"/>
<evidence type="ECO:0000259" key="12">
    <source>
        <dbReference type="Pfam" id="PF16192"/>
    </source>
</evidence>
<evidence type="ECO:0000313" key="14">
    <source>
        <dbReference type="Proteomes" id="UP000431092"/>
    </source>
</evidence>
<sequence length="527" mass="58573">MRRVTPPTDLALRLRERLIGRPLTDTLRAWLLIGLVTLVGGVLRFRDVGRPHELIFDETYYVKDGVGLLKSGVELTPKSSITSHDVPFTHGTTDVFGTAGNFVVHPPIGKWCIALGELAFGPTSSLGWRFTVALMGTLSILMLGLVARRMLRSTLLGVVAAILLAAEGHHFVHSRTSLLDMILMFWVLAAFCALVADREHSRRRLADHAATLIAQGRDVTYGRIGLGIRPWRLVAALCLGLAIGTKWSGGFYFAAFGLLTVAWDLSARRAIGEVNWARNAILVDGVTAFVSMTTIVVGTYLAGWTGWFRSDNGYGRHWADSHPADPLWSWVPGALRSLLHYHQDMFTSARSITASHPYMSNPWSWLLQGRPTSFYWQNPKRGEQGCAVDSCAKAITSVGTPLLWWTAVAALVVLLVMWLLRRDWRAGAIVVAVAAGYLPWFMYQDRTIFTFYAVVFVPYLVLAVTYLLGLVIGRPEASVARRRAGLTVAGTFVALCVACFVFFWPVYTAQVIPYADWQLRMWFPSWI</sequence>
<feature type="transmembrane region" description="Helical" evidence="10">
    <location>
        <begin position="154"/>
        <end position="172"/>
    </location>
</feature>
<evidence type="ECO:0000256" key="5">
    <source>
        <dbReference type="ARBA" id="ARBA00022679"/>
    </source>
</evidence>
<dbReference type="EC" id="2.4.1.-" evidence="10"/>
<keyword evidence="6 10" id="KW-0812">Transmembrane</keyword>
<evidence type="ECO:0000256" key="2">
    <source>
        <dbReference type="ARBA" id="ARBA00004922"/>
    </source>
</evidence>
<dbReference type="GO" id="GO:0004169">
    <property type="term" value="F:dolichyl-phosphate-mannose-protein mannosyltransferase activity"/>
    <property type="evidence" value="ECO:0007669"/>
    <property type="project" value="UniProtKB-UniRule"/>
</dbReference>
<keyword evidence="7 10" id="KW-1133">Transmembrane helix</keyword>
<evidence type="ECO:0000256" key="6">
    <source>
        <dbReference type="ARBA" id="ARBA00022692"/>
    </source>
</evidence>
<organism evidence="13 14">
    <name type="scientific">Arsenicicoccus cauae</name>
    <dbReference type="NCBI Taxonomy" id="2663847"/>
    <lineage>
        <taxon>Bacteria</taxon>
        <taxon>Bacillati</taxon>
        <taxon>Actinomycetota</taxon>
        <taxon>Actinomycetes</taxon>
        <taxon>Micrococcales</taxon>
        <taxon>Intrasporangiaceae</taxon>
        <taxon>Arsenicicoccus</taxon>
    </lineage>
</organism>
<name>A0A6I3I791_9MICO</name>
<comment type="caution">
    <text evidence="13">The sequence shown here is derived from an EMBL/GenBank/DDBJ whole genome shotgun (WGS) entry which is preliminary data.</text>
</comment>
<dbReference type="Proteomes" id="UP000431092">
    <property type="component" value="Unassembled WGS sequence"/>
</dbReference>
<protein>
    <recommendedName>
        <fullName evidence="9 10">Polyprenol-phosphate-mannose--protein mannosyltransferase</fullName>
        <ecNumber evidence="10">2.4.1.-</ecNumber>
    </recommendedName>
</protein>
<evidence type="ECO:0000256" key="10">
    <source>
        <dbReference type="RuleBase" id="RU367007"/>
    </source>
</evidence>